<gene>
    <name evidence="1" type="ORF">J2S74_000327</name>
</gene>
<sequence>MSTLAYSPIGQVNNADVIATCSNEVIEHYVHRVLKDSEELSPGE</sequence>
<name>A0ABT9ZS17_9BACI</name>
<organism evidence="1 2">
    <name type="scientific">Evansella vedderi</name>
    <dbReference type="NCBI Taxonomy" id="38282"/>
    <lineage>
        <taxon>Bacteria</taxon>
        <taxon>Bacillati</taxon>
        <taxon>Bacillota</taxon>
        <taxon>Bacilli</taxon>
        <taxon>Bacillales</taxon>
        <taxon>Bacillaceae</taxon>
        <taxon>Evansella</taxon>
    </lineage>
</organism>
<proteinExistence type="predicted"/>
<dbReference type="RefSeq" id="WP_307320965.1">
    <property type="nucleotide sequence ID" value="NZ_JAUSUG010000001.1"/>
</dbReference>
<evidence type="ECO:0000313" key="2">
    <source>
        <dbReference type="Proteomes" id="UP001230005"/>
    </source>
</evidence>
<accession>A0ABT9ZS17</accession>
<keyword evidence="2" id="KW-1185">Reference proteome</keyword>
<dbReference type="EMBL" id="JAUSUG010000001">
    <property type="protein sequence ID" value="MDQ0252955.1"/>
    <property type="molecule type" value="Genomic_DNA"/>
</dbReference>
<reference evidence="1 2" key="1">
    <citation type="submission" date="2023-07" db="EMBL/GenBank/DDBJ databases">
        <title>Genomic Encyclopedia of Type Strains, Phase IV (KMG-IV): sequencing the most valuable type-strain genomes for metagenomic binning, comparative biology and taxonomic classification.</title>
        <authorList>
            <person name="Goeker M."/>
        </authorList>
    </citation>
    <scope>NUCLEOTIDE SEQUENCE [LARGE SCALE GENOMIC DNA]</scope>
    <source>
        <strain evidence="1 2">DSM 9768</strain>
    </source>
</reference>
<dbReference type="Proteomes" id="UP001230005">
    <property type="component" value="Unassembled WGS sequence"/>
</dbReference>
<comment type="caution">
    <text evidence="1">The sequence shown here is derived from an EMBL/GenBank/DDBJ whole genome shotgun (WGS) entry which is preliminary data.</text>
</comment>
<protein>
    <submittedName>
        <fullName evidence="1">Uncharacterized protein</fullName>
    </submittedName>
</protein>
<evidence type="ECO:0000313" key="1">
    <source>
        <dbReference type="EMBL" id="MDQ0252955.1"/>
    </source>
</evidence>